<dbReference type="InterPro" id="IPR008144">
    <property type="entry name" value="Guanylate_kin-like_dom"/>
</dbReference>
<evidence type="ECO:0000256" key="2">
    <source>
        <dbReference type="ARBA" id="ARBA00012961"/>
    </source>
</evidence>
<dbReference type="GO" id="GO:0005829">
    <property type="term" value="C:cytosol"/>
    <property type="evidence" value="ECO:0007669"/>
    <property type="project" value="TreeGrafter"/>
</dbReference>
<evidence type="ECO:0000256" key="1">
    <source>
        <dbReference type="ARBA" id="ARBA00005790"/>
    </source>
</evidence>
<evidence type="ECO:0000256" key="4">
    <source>
        <dbReference type="ARBA" id="ARBA00022741"/>
    </source>
</evidence>
<dbReference type="HAMAP" id="MF_00328">
    <property type="entry name" value="Guanylate_kinase"/>
    <property type="match status" value="1"/>
</dbReference>
<name>A0A6J6GKQ3_9ZZZZ</name>
<dbReference type="FunFam" id="3.30.63.10:FF:000002">
    <property type="entry name" value="Guanylate kinase 1"/>
    <property type="match status" value="1"/>
</dbReference>
<dbReference type="Gene3D" id="3.40.50.300">
    <property type="entry name" value="P-loop containing nucleotide triphosphate hydrolases"/>
    <property type="match status" value="1"/>
</dbReference>
<evidence type="ECO:0000256" key="6">
    <source>
        <dbReference type="ARBA" id="ARBA00022840"/>
    </source>
</evidence>
<keyword evidence="6" id="KW-0067">ATP-binding</keyword>
<keyword evidence="3" id="KW-0808">Transferase</keyword>
<dbReference type="PANTHER" id="PTHR23117">
    <property type="entry name" value="GUANYLATE KINASE-RELATED"/>
    <property type="match status" value="1"/>
</dbReference>
<protein>
    <recommendedName>
        <fullName evidence="2">guanylate kinase</fullName>
        <ecNumber evidence="2">2.7.4.8</ecNumber>
    </recommendedName>
</protein>
<sequence>MGIQPPNLSHSDRILAGAKAVTARRERALAKEALSRGEVGIFDLINDSRQSIQRMRVQELLDAAPGIGSRRTYLIMTKVGIAPTRRIGGLGLHQLAKLRNEMLLNKVPIKEGTLIVMSGPGGVGKSTITKHLSNHPAVWVSVSATTREPRENEKDGRDYHFVTEEKFDQMIAKNEFLEWAEFAGARYGTPRKSVTHALSLGKHVLLEIEIAGARQIRKANPQALLVFISPPSWEELVDRLTSRGTDSPERRAARLALAQEEMACSVEFDEVLINHQVEEVATSLLSLATSRANSPQ</sequence>
<evidence type="ECO:0000259" key="7">
    <source>
        <dbReference type="PROSITE" id="PS50052"/>
    </source>
</evidence>
<dbReference type="InterPro" id="IPR020590">
    <property type="entry name" value="Guanylate_kinase_CS"/>
</dbReference>
<dbReference type="InterPro" id="IPR027417">
    <property type="entry name" value="P-loop_NTPase"/>
</dbReference>
<dbReference type="SMART" id="SM00072">
    <property type="entry name" value="GuKc"/>
    <property type="match status" value="1"/>
</dbReference>
<dbReference type="PROSITE" id="PS50052">
    <property type="entry name" value="GUANYLATE_KINASE_2"/>
    <property type="match status" value="1"/>
</dbReference>
<evidence type="ECO:0000313" key="8">
    <source>
        <dbReference type="EMBL" id="CAB4599684.1"/>
    </source>
</evidence>
<feature type="domain" description="Guanylate kinase-like" evidence="7">
    <location>
        <begin position="112"/>
        <end position="289"/>
    </location>
</feature>
<dbReference type="PROSITE" id="PS00856">
    <property type="entry name" value="GUANYLATE_KINASE_1"/>
    <property type="match status" value="1"/>
</dbReference>
<dbReference type="InterPro" id="IPR047806">
    <property type="entry name" value="IHF_actinobact"/>
</dbReference>
<dbReference type="GO" id="GO:0004385">
    <property type="term" value="F:GMP kinase activity"/>
    <property type="evidence" value="ECO:0007669"/>
    <property type="project" value="UniProtKB-EC"/>
</dbReference>
<organism evidence="8">
    <name type="scientific">freshwater metagenome</name>
    <dbReference type="NCBI Taxonomy" id="449393"/>
    <lineage>
        <taxon>unclassified sequences</taxon>
        <taxon>metagenomes</taxon>
        <taxon>ecological metagenomes</taxon>
    </lineage>
</organism>
<proteinExistence type="inferred from homology"/>
<evidence type="ECO:0000256" key="3">
    <source>
        <dbReference type="ARBA" id="ARBA00022679"/>
    </source>
</evidence>
<gene>
    <name evidence="8" type="ORF">UFOPK1842_00067</name>
</gene>
<dbReference type="Gene3D" id="1.10.8.50">
    <property type="match status" value="1"/>
</dbReference>
<dbReference type="Pfam" id="PF00625">
    <property type="entry name" value="Guanylate_kin"/>
    <property type="match status" value="1"/>
</dbReference>
<dbReference type="SUPFAM" id="SSF52540">
    <property type="entry name" value="P-loop containing nucleoside triphosphate hydrolases"/>
    <property type="match status" value="1"/>
</dbReference>
<dbReference type="AlphaFoldDB" id="A0A6J6GKQ3"/>
<dbReference type="GO" id="GO:0005524">
    <property type="term" value="F:ATP binding"/>
    <property type="evidence" value="ECO:0007669"/>
    <property type="project" value="UniProtKB-KW"/>
</dbReference>
<dbReference type="EC" id="2.7.4.8" evidence="2"/>
<keyword evidence="5" id="KW-0418">Kinase</keyword>
<comment type="similarity">
    <text evidence="1">Belongs to the guanylate kinase family.</text>
</comment>
<dbReference type="EMBL" id="CAEZUQ010000003">
    <property type="protein sequence ID" value="CAB4599684.1"/>
    <property type="molecule type" value="Genomic_DNA"/>
</dbReference>
<dbReference type="Gene3D" id="3.30.63.10">
    <property type="entry name" value="Guanylate Kinase phosphate binding domain"/>
    <property type="match status" value="1"/>
</dbReference>
<dbReference type="InterPro" id="IPR055201">
    <property type="entry name" value="IHF-like_H2TH"/>
</dbReference>
<dbReference type="NCBIfam" id="NF041260">
    <property type="entry name" value="actino_IHF"/>
    <property type="match status" value="1"/>
</dbReference>
<dbReference type="CDD" id="cd00071">
    <property type="entry name" value="GMPK"/>
    <property type="match status" value="1"/>
</dbReference>
<dbReference type="Pfam" id="PF22525">
    <property type="entry name" value="H2TH_5"/>
    <property type="match status" value="1"/>
</dbReference>
<evidence type="ECO:0000256" key="5">
    <source>
        <dbReference type="ARBA" id="ARBA00022777"/>
    </source>
</evidence>
<accession>A0A6J6GKQ3</accession>
<dbReference type="InterPro" id="IPR008145">
    <property type="entry name" value="GK/Ca_channel_bsu"/>
</dbReference>
<keyword evidence="4" id="KW-0547">Nucleotide-binding</keyword>
<dbReference type="InterPro" id="IPR017665">
    <property type="entry name" value="Guanylate_kinase"/>
</dbReference>
<dbReference type="NCBIfam" id="TIGR03263">
    <property type="entry name" value="guanyl_kin"/>
    <property type="match status" value="1"/>
</dbReference>
<dbReference type="PANTHER" id="PTHR23117:SF13">
    <property type="entry name" value="GUANYLATE KINASE"/>
    <property type="match status" value="1"/>
</dbReference>
<reference evidence="8" key="1">
    <citation type="submission" date="2020-05" db="EMBL/GenBank/DDBJ databases">
        <authorList>
            <person name="Chiriac C."/>
            <person name="Salcher M."/>
            <person name="Ghai R."/>
            <person name="Kavagutti S V."/>
        </authorList>
    </citation>
    <scope>NUCLEOTIDE SEQUENCE</scope>
</reference>